<evidence type="ECO:0000313" key="2">
    <source>
        <dbReference type="EMBL" id="WTP88861.1"/>
    </source>
</evidence>
<reference evidence="2" key="1">
    <citation type="submission" date="2022-10" db="EMBL/GenBank/DDBJ databases">
        <title>The complete genomes of actinobacterial strains from the NBC collection.</title>
        <authorList>
            <person name="Joergensen T.S."/>
            <person name="Alvarez Arevalo M."/>
            <person name="Sterndorff E.B."/>
            <person name="Faurdal D."/>
            <person name="Vuksanovic O."/>
            <person name="Mourched A.-S."/>
            <person name="Charusanti P."/>
            <person name="Shaw S."/>
            <person name="Blin K."/>
            <person name="Weber T."/>
        </authorList>
    </citation>
    <scope>NUCLEOTIDE SEQUENCE</scope>
    <source>
        <strain evidence="2">NBC 00180</strain>
    </source>
</reference>
<organism evidence="2">
    <name type="scientific">Streptomyces sp. NBC_00180</name>
    <dbReference type="NCBI Taxonomy" id="2903632"/>
    <lineage>
        <taxon>Bacteria</taxon>
        <taxon>Bacillati</taxon>
        <taxon>Actinomycetota</taxon>
        <taxon>Actinomycetes</taxon>
        <taxon>Kitasatosporales</taxon>
        <taxon>Streptomycetaceae</taxon>
        <taxon>Streptomyces</taxon>
    </lineage>
</organism>
<name>A0AAU1I1Y0_9ACTN</name>
<feature type="region of interest" description="Disordered" evidence="1">
    <location>
        <begin position="23"/>
        <end position="43"/>
    </location>
</feature>
<protein>
    <submittedName>
        <fullName evidence="2">Recombination protein O N-terminal domain-containing protein</fullName>
    </submittedName>
</protein>
<accession>A0AAU1I1Y0</accession>
<dbReference type="EMBL" id="CP108140">
    <property type="protein sequence ID" value="WTP88861.1"/>
    <property type="molecule type" value="Genomic_DNA"/>
</dbReference>
<feature type="compositionally biased region" description="Basic and acidic residues" evidence="1">
    <location>
        <begin position="34"/>
        <end position="43"/>
    </location>
</feature>
<proteinExistence type="predicted"/>
<dbReference type="AlphaFoldDB" id="A0AAU1I1Y0"/>
<sequence length="43" mass="4681">MSLFRDDGIVLRTQKLGEADRIMLCCPGGQPPDPRPKVRGGAE</sequence>
<gene>
    <name evidence="2" type="ORF">OG477_27485</name>
</gene>
<evidence type="ECO:0000256" key="1">
    <source>
        <dbReference type="SAM" id="MobiDB-lite"/>
    </source>
</evidence>